<comment type="caution">
    <text evidence="1">The sequence shown here is derived from an EMBL/GenBank/DDBJ whole genome shotgun (WGS) entry which is preliminary data.</text>
</comment>
<dbReference type="Proteomes" id="UP000030526">
    <property type="component" value="Unassembled WGS sequence"/>
</dbReference>
<evidence type="ECO:0000313" key="1">
    <source>
        <dbReference type="EMBL" id="KGQ29186.1"/>
    </source>
</evidence>
<dbReference type="EMBL" id="JPXS01000077">
    <property type="protein sequence ID" value="KGQ29186.1"/>
    <property type="molecule type" value="Genomic_DNA"/>
</dbReference>
<accession>A0A0A2X9Y6</accession>
<organism evidence="1 2">
    <name type="scientific">Gallibacterium anatis</name>
    <dbReference type="NCBI Taxonomy" id="750"/>
    <lineage>
        <taxon>Bacteria</taxon>
        <taxon>Pseudomonadati</taxon>
        <taxon>Pseudomonadota</taxon>
        <taxon>Gammaproteobacteria</taxon>
        <taxon>Pasteurellales</taxon>
        <taxon>Pasteurellaceae</taxon>
        <taxon>Gallibacterium</taxon>
    </lineage>
</organism>
<dbReference type="InterPro" id="IPR009279">
    <property type="entry name" value="Portal_Mu"/>
</dbReference>
<gene>
    <name evidence="1" type="ORF">JP32_11695</name>
</gene>
<dbReference type="Pfam" id="PF06074">
    <property type="entry name" value="Portal_Mu"/>
    <property type="match status" value="1"/>
</dbReference>
<dbReference type="RefSeq" id="WP_039085070.1">
    <property type="nucleotide sequence ID" value="NZ_JPXS01000077.1"/>
</dbReference>
<reference evidence="1 2" key="1">
    <citation type="submission" date="2014-08" db="EMBL/GenBank/DDBJ databases">
        <title>Chaperone-usher fimbriae in a diverse selection of Gallibacterium genomes.</title>
        <authorList>
            <person name="Kudirkiene E."/>
            <person name="Bager R.J."/>
            <person name="Johnson T.J."/>
            <person name="Bojesen A.M."/>
        </authorList>
    </citation>
    <scope>NUCLEOTIDE SEQUENCE [LARGE SCALE GENOMIC DNA]</scope>
    <source>
        <strain evidence="1 2">20558/3kl.</strain>
    </source>
</reference>
<protein>
    <recommendedName>
        <fullName evidence="3">Mu-like prophage protein gp29</fullName>
    </recommendedName>
</protein>
<dbReference type="AlphaFoldDB" id="A0A0A2X9Y6"/>
<name>A0A0A2X9Y6_9PAST</name>
<sequence length="524" mass="58710">MAQSQIVDIHGNPLRFNDQIQTENESRLALLQRHYSEHPASGLSPMRAAQILQAAEQGDLIAQSELAEEMEEKDAHLQSELGKRRAAVLTVDWQIQPPPNANAQEQRDAEMLEEILRDAMWFDDCLFDATDAILKGFSCQEIEWEPNLIGGLKLIRNVHWRDPAWFMTPTNQRNSLRLRDGSINGVELKPFGWIKHIAKAKTGYLSRIGLVRTLVFPFIFKNYSVRDFAEFLEIYGLPMRLGKYPEGATQSEKTTLLRAVMGIGHNAGGIIPRGMEIEFQNAAQGDSGSFMAMVEWAEKSMSKAILGGTLTSQADGATSTNALGNVHNDVRLELRNADLKRLQATLTRDLVYPLYALNCKSYNDARRIPRLEFDIAESEDINSFAEGLNKLVDIGFKIPAQWAHEKLQVPIAGEGEAILERKTLPETTALLSAQAAPKQKMAVLNAVRDPDDLLDELEPTPEQYQAIIDPMLKPVIEAMEQGGYEFAQERIATLYAHLDDTQLEEMLTRAIFVSDLLGRLNASR</sequence>
<proteinExistence type="predicted"/>
<evidence type="ECO:0000313" key="2">
    <source>
        <dbReference type="Proteomes" id="UP000030526"/>
    </source>
</evidence>
<evidence type="ECO:0008006" key="3">
    <source>
        <dbReference type="Google" id="ProtNLM"/>
    </source>
</evidence>